<name>A0ABY4VUH9_9BURK</name>
<reference evidence="9" key="1">
    <citation type="submission" date="2022-06" db="EMBL/GenBank/DDBJ databases">
        <title>Complete genome sequence and characterization of Cupriavidus gilardii QJ1 isolated from contaminating cells.</title>
        <authorList>
            <person name="Qi J."/>
        </authorList>
    </citation>
    <scope>NUCLEOTIDE SEQUENCE</scope>
    <source>
        <strain evidence="9">QJ1</strain>
    </source>
</reference>
<evidence type="ECO:0000313" key="10">
    <source>
        <dbReference type="Proteomes" id="UP001056648"/>
    </source>
</evidence>
<dbReference type="InterPro" id="IPR018584">
    <property type="entry name" value="GT87"/>
</dbReference>
<accession>A0ABY4VUH9</accession>
<keyword evidence="3" id="KW-0808">Transferase</keyword>
<dbReference type="Proteomes" id="UP001056648">
    <property type="component" value="Chromosome 2"/>
</dbReference>
<dbReference type="Pfam" id="PF09594">
    <property type="entry name" value="GT87"/>
    <property type="match status" value="1"/>
</dbReference>
<comment type="similarity">
    <text evidence="7">Belongs to the glycosyltransferase 87 family.</text>
</comment>
<feature type="transmembrane region" description="Helical" evidence="8">
    <location>
        <begin position="294"/>
        <end position="315"/>
    </location>
</feature>
<dbReference type="RefSeq" id="WP_252253579.1">
    <property type="nucleotide sequence ID" value="NZ_CP098736.1"/>
</dbReference>
<keyword evidence="4 8" id="KW-0812">Transmembrane</keyword>
<protein>
    <submittedName>
        <fullName evidence="9">DUF2029 domain-containing protein</fullName>
    </submittedName>
</protein>
<evidence type="ECO:0000256" key="7">
    <source>
        <dbReference type="ARBA" id="ARBA00024033"/>
    </source>
</evidence>
<dbReference type="EMBL" id="CP098736">
    <property type="protein sequence ID" value="USE80941.1"/>
    <property type="molecule type" value="Genomic_DNA"/>
</dbReference>
<evidence type="ECO:0000256" key="1">
    <source>
        <dbReference type="ARBA" id="ARBA00004651"/>
    </source>
</evidence>
<evidence type="ECO:0000256" key="4">
    <source>
        <dbReference type="ARBA" id="ARBA00022692"/>
    </source>
</evidence>
<keyword evidence="6 8" id="KW-0472">Membrane</keyword>
<evidence type="ECO:0000313" key="9">
    <source>
        <dbReference type="EMBL" id="USE80941.1"/>
    </source>
</evidence>
<feature type="transmembrane region" description="Helical" evidence="8">
    <location>
        <begin position="327"/>
        <end position="349"/>
    </location>
</feature>
<keyword evidence="10" id="KW-1185">Reference proteome</keyword>
<comment type="subcellular location">
    <subcellularLocation>
        <location evidence="1">Cell membrane</location>
        <topology evidence="1">Multi-pass membrane protein</topology>
    </subcellularLocation>
</comment>
<feature type="transmembrane region" description="Helical" evidence="8">
    <location>
        <begin position="230"/>
        <end position="251"/>
    </location>
</feature>
<evidence type="ECO:0000256" key="3">
    <source>
        <dbReference type="ARBA" id="ARBA00022679"/>
    </source>
</evidence>
<feature type="transmembrane region" description="Helical" evidence="8">
    <location>
        <begin position="27"/>
        <end position="46"/>
    </location>
</feature>
<feature type="transmembrane region" description="Helical" evidence="8">
    <location>
        <begin position="369"/>
        <end position="387"/>
    </location>
</feature>
<feature type="transmembrane region" description="Helical" evidence="8">
    <location>
        <begin position="199"/>
        <end position="223"/>
    </location>
</feature>
<keyword evidence="2" id="KW-1003">Cell membrane</keyword>
<keyword evidence="5 8" id="KW-1133">Transmembrane helix</keyword>
<evidence type="ECO:0000256" key="2">
    <source>
        <dbReference type="ARBA" id="ARBA00022475"/>
    </source>
</evidence>
<feature type="transmembrane region" description="Helical" evidence="8">
    <location>
        <begin position="112"/>
        <end position="140"/>
    </location>
</feature>
<evidence type="ECO:0000256" key="6">
    <source>
        <dbReference type="ARBA" id="ARBA00023136"/>
    </source>
</evidence>
<evidence type="ECO:0000256" key="5">
    <source>
        <dbReference type="ARBA" id="ARBA00022989"/>
    </source>
</evidence>
<feature type="transmembrane region" description="Helical" evidence="8">
    <location>
        <begin position="160"/>
        <end position="193"/>
    </location>
</feature>
<organism evidence="9 10">
    <name type="scientific">Cupriavidus gilardii</name>
    <dbReference type="NCBI Taxonomy" id="82541"/>
    <lineage>
        <taxon>Bacteria</taxon>
        <taxon>Pseudomonadati</taxon>
        <taxon>Pseudomonadota</taxon>
        <taxon>Betaproteobacteria</taxon>
        <taxon>Burkholderiales</taxon>
        <taxon>Burkholderiaceae</taxon>
        <taxon>Cupriavidus</taxon>
    </lineage>
</organism>
<gene>
    <name evidence="9" type="ORF">NDR89_14495</name>
</gene>
<sequence length="450" mass="47104">MTVSPASIAATPQGAPAHWLTLERMRLYAGAMLIAQLSIVCAWAWITQGFTLETIVRPGADFSVFWSASHLLRGAGALAVYDYAQLQPVIAAHGSVPPDSGFYLPWLYPPTFLWVVLPLSLLPFAASYFAFIGLSAAGYLAALLRMTALAAPPTAARGAVLLSLLAFPGLFLAATIGQNALLTAALAAWALVLLPRRPVLAGVLIGLLAIKPQLALMFPVALIAGREWRALAAAALTAATLAAASIAAFGWQTVPAFVSATGQVADMLIHEGIRAWYVSPTLLASVRLAGGAPALAYALQAVLTLATIGALACVWRRQRNTGLRTAALALAAMLATPYLWYYELAWLGMAVAGLAVEGVRRGWMPGERLLLVALWCMPLLMFANALAQQWQGGVQLLALGMAAVLRRAWRAGSGDADSVPADVATDVAADVAADVAVDVGTHKGNGHVTT</sequence>
<proteinExistence type="inferred from homology"/>
<evidence type="ECO:0000256" key="8">
    <source>
        <dbReference type="SAM" id="Phobius"/>
    </source>
</evidence>